<protein>
    <recommendedName>
        <fullName evidence="3">DUF1232 domain-containing protein</fullName>
    </recommendedName>
</protein>
<accession>A0A7X9ILP9</accession>
<reference evidence="1 2" key="1">
    <citation type="journal article" date="2020" name="Biotechnol. Biofuels">
        <title>New insights from the biogas microbiome by comprehensive genome-resolved metagenomics of nearly 1600 species originating from multiple anaerobic digesters.</title>
        <authorList>
            <person name="Campanaro S."/>
            <person name="Treu L."/>
            <person name="Rodriguez-R L.M."/>
            <person name="Kovalovszki A."/>
            <person name="Ziels R.M."/>
            <person name="Maus I."/>
            <person name="Zhu X."/>
            <person name="Kougias P.G."/>
            <person name="Basile A."/>
            <person name="Luo G."/>
            <person name="Schluter A."/>
            <person name="Konstantinidis K.T."/>
            <person name="Angelidaki I."/>
        </authorList>
    </citation>
    <scope>NUCLEOTIDE SEQUENCE [LARGE SCALE GENOMIC DNA]</scope>
    <source>
        <strain evidence="1">AS27yjCOA_65</strain>
    </source>
</reference>
<evidence type="ECO:0000313" key="1">
    <source>
        <dbReference type="EMBL" id="NMC64482.1"/>
    </source>
</evidence>
<dbReference type="Proteomes" id="UP000524246">
    <property type="component" value="Unassembled WGS sequence"/>
</dbReference>
<proteinExistence type="predicted"/>
<dbReference type="AlphaFoldDB" id="A0A7X9ILP9"/>
<evidence type="ECO:0000313" key="2">
    <source>
        <dbReference type="Proteomes" id="UP000524246"/>
    </source>
</evidence>
<organism evidence="1 2">
    <name type="scientific">SAR324 cluster bacterium</name>
    <dbReference type="NCBI Taxonomy" id="2024889"/>
    <lineage>
        <taxon>Bacteria</taxon>
        <taxon>Deltaproteobacteria</taxon>
        <taxon>SAR324 cluster</taxon>
    </lineage>
</organism>
<sequence>MKARIPESLSKKEREILEALTEEVDVSLFENYMEKAQEHLREGREVAILNPGKVRLDLVDAIWESLLRLEEEWDTFSHEEQVLLCAAIRYFSRSYDEIPDFESEIGLDDDVIVFNACVNAVGRKDLLVGES</sequence>
<evidence type="ECO:0008006" key="3">
    <source>
        <dbReference type="Google" id="ProtNLM"/>
    </source>
</evidence>
<dbReference type="EMBL" id="JAAZON010000684">
    <property type="protein sequence ID" value="NMC64482.1"/>
    <property type="molecule type" value="Genomic_DNA"/>
</dbReference>
<comment type="caution">
    <text evidence="1">The sequence shown here is derived from an EMBL/GenBank/DDBJ whole genome shotgun (WGS) entry which is preliminary data.</text>
</comment>
<name>A0A7X9ILP9_9DELT</name>
<gene>
    <name evidence="1" type="ORF">GYA55_15055</name>
</gene>